<gene>
    <name evidence="11" type="ORF">DNTS_011867</name>
</gene>
<evidence type="ECO:0000259" key="10">
    <source>
        <dbReference type="PROSITE" id="PS50866"/>
    </source>
</evidence>
<keyword evidence="7" id="KW-0472">Membrane</keyword>
<keyword evidence="6" id="KW-1133">Transmembrane helix</keyword>
<organism evidence="11 12">
    <name type="scientific">Danionella cerebrum</name>
    <dbReference type="NCBI Taxonomy" id="2873325"/>
    <lineage>
        <taxon>Eukaryota</taxon>
        <taxon>Metazoa</taxon>
        <taxon>Chordata</taxon>
        <taxon>Craniata</taxon>
        <taxon>Vertebrata</taxon>
        <taxon>Euteleostomi</taxon>
        <taxon>Actinopterygii</taxon>
        <taxon>Neopterygii</taxon>
        <taxon>Teleostei</taxon>
        <taxon>Ostariophysi</taxon>
        <taxon>Cypriniformes</taxon>
        <taxon>Danionidae</taxon>
        <taxon>Danioninae</taxon>
        <taxon>Danionella</taxon>
    </lineage>
</organism>
<dbReference type="Pfam" id="PF01105">
    <property type="entry name" value="EMP24_GP25L"/>
    <property type="match status" value="1"/>
</dbReference>
<sequence>MPRGVWSMCVLLFSMTLSLREPRADLSDQELFWGEDQYDFSIVLRASDLQCFWHFAHYGERFYLNFMVQLVTGVALGSDLSVIVNAPSGLIVGRADDASGQISFSVQETGEMPSGIQEKNARFYQMCLSNFHNRFGSMQVSLDFGVYYEGKEKSERAKEEVKRKKEEDKKEINSTLIFIGALSHESLVLQESTVRLQRALFHMVRHYNLERMRRGADFYLLQSNSTYVWRWSASQSLMILCAGVLQLHLLKRLFRSREAPSQTDGARAQC</sequence>
<comment type="subcellular location">
    <subcellularLocation>
        <location evidence="1">Endoplasmic reticulum membrane</location>
        <topology evidence="1">Single-pass type I membrane protein</topology>
    </subcellularLocation>
    <subcellularLocation>
        <location evidence="8">Membrane</location>
        <topology evidence="8">Single-pass type I membrane protein</topology>
    </subcellularLocation>
</comment>
<reference evidence="11 12" key="1">
    <citation type="journal article" date="2019" name="Sci. Data">
        <title>Hybrid genome assembly and annotation of Danionella translucida.</title>
        <authorList>
            <person name="Kadobianskyi M."/>
            <person name="Schulze L."/>
            <person name="Schuelke M."/>
            <person name="Judkewitz B."/>
        </authorList>
    </citation>
    <scope>NUCLEOTIDE SEQUENCE [LARGE SCALE GENOMIC DNA]</scope>
    <source>
        <strain evidence="11 12">Bolton</strain>
    </source>
</reference>
<dbReference type="STRING" id="623744.A0A553Q7C1"/>
<evidence type="ECO:0000256" key="6">
    <source>
        <dbReference type="ARBA" id="ARBA00022989"/>
    </source>
</evidence>
<evidence type="ECO:0000256" key="7">
    <source>
        <dbReference type="ARBA" id="ARBA00023136"/>
    </source>
</evidence>
<dbReference type="GO" id="GO:0005789">
    <property type="term" value="C:endoplasmic reticulum membrane"/>
    <property type="evidence" value="ECO:0007669"/>
    <property type="project" value="UniProtKB-SubCell"/>
</dbReference>
<dbReference type="PANTHER" id="PTHR22811">
    <property type="entry name" value="TRANSMEMBRANE EMP24 DOMAIN-CONTAINING PROTEIN"/>
    <property type="match status" value="1"/>
</dbReference>
<dbReference type="AlphaFoldDB" id="A0A553Q7C1"/>
<comment type="similarity">
    <text evidence="2 8">Belongs to the EMP24/GP25L family.</text>
</comment>
<evidence type="ECO:0000256" key="4">
    <source>
        <dbReference type="ARBA" id="ARBA00022729"/>
    </source>
</evidence>
<feature type="domain" description="GOLD" evidence="10">
    <location>
        <begin position="49"/>
        <end position="146"/>
    </location>
</feature>
<dbReference type="InterPro" id="IPR015720">
    <property type="entry name" value="Emp24-like"/>
</dbReference>
<evidence type="ECO:0000256" key="2">
    <source>
        <dbReference type="ARBA" id="ARBA00007104"/>
    </source>
</evidence>
<dbReference type="SMART" id="SM01190">
    <property type="entry name" value="EMP24_GP25L"/>
    <property type="match status" value="1"/>
</dbReference>
<proteinExistence type="inferred from homology"/>
<keyword evidence="3 8" id="KW-0812">Transmembrane</keyword>
<dbReference type="InterPro" id="IPR009038">
    <property type="entry name" value="GOLD_dom"/>
</dbReference>
<comment type="caution">
    <text evidence="11">The sequence shown here is derived from an EMBL/GenBank/DDBJ whole genome shotgun (WGS) entry which is preliminary data.</text>
</comment>
<evidence type="ECO:0000313" key="11">
    <source>
        <dbReference type="EMBL" id="TRY85822.1"/>
    </source>
</evidence>
<keyword evidence="12" id="KW-1185">Reference proteome</keyword>
<dbReference type="OrthoDB" id="10037706at2759"/>
<keyword evidence="4 9" id="KW-0732">Signal</keyword>
<evidence type="ECO:0000256" key="1">
    <source>
        <dbReference type="ARBA" id="ARBA00004115"/>
    </source>
</evidence>
<feature type="signal peptide" evidence="9">
    <location>
        <begin position="1"/>
        <end position="18"/>
    </location>
</feature>
<evidence type="ECO:0000256" key="5">
    <source>
        <dbReference type="ARBA" id="ARBA00022824"/>
    </source>
</evidence>
<dbReference type="EMBL" id="SRMA01026256">
    <property type="protein sequence ID" value="TRY85822.1"/>
    <property type="molecule type" value="Genomic_DNA"/>
</dbReference>
<keyword evidence="5" id="KW-0256">Endoplasmic reticulum</keyword>
<feature type="chain" id="PRO_5022015402" description="GOLD domain-containing protein" evidence="9">
    <location>
        <begin position="19"/>
        <end position="270"/>
    </location>
</feature>
<dbReference type="Proteomes" id="UP000316079">
    <property type="component" value="Unassembled WGS sequence"/>
</dbReference>
<evidence type="ECO:0000256" key="8">
    <source>
        <dbReference type="RuleBase" id="RU003827"/>
    </source>
</evidence>
<evidence type="ECO:0000313" key="12">
    <source>
        <dbReference type="Proteomes" id="UP000316079"/>
    </source>
</evidence>
<accession>A0A553Q7C1</accession>
<evidence type="ECO:0000256" key="9">
    <source>
        <dbReference type="SAM" id="SignalP"/>
    </source>
</evidence>
<name>A0A553Q7C1_9TELE</name>
<dbReference type="PROSITE" id="PS50866">
    <property type="entry name" value="GOLD"/>
    <property type="match status" value="1"/>
</dbReference>
<protein>
    <recommendedName>
        <fullName evidence="10">GOLD domain-containing protein</fullName>
    </recommendedName>
</protein>
<evidence type="ECO:0000256" key="3">
    <source>
        <dbReference type="ARBA" id="ARBA00022692"/>
    </source>
</evidence>